<comment type="caution">
    <text evidence="5">The sequence shown here is derived from an EMBL/GenBank/DDBJ whole genome shotgun (WGS) entry which is preliminary data.</text>
</comment>
<gene>
    <name evidence="5" type="ORF">DI598_20915</name>
</gene>
<evidence type="ECO:0000313" key="5">
    <source>
        <dbReference type="EMBL" id="PZP38387.1"/>
    </source>
</evidence>
<dbReference type="Pfam" id="PF20656">
    <property type="entry name" value="MS_N"/>
    <property type="match status" value="1"/>
</dbReference>
<evidence type="ECO:0000259" key="4">
    <source>
        <dbReference type="Pfam" id="PF20656"/>
    </source>
</evidence>
<dbReference type="SUPFAM" id="SSF51645">
    <property type="entry name" value="Malate synthase G"/>
    <property type="match status" value="1"/>
</dbReference>
<sequence length="251" mass="28804">MPNLPTHTTELGKELYTFPSIDNVDAVLTPSAIDFLLELNDHFESERQQLLKERAERQLEFDQNILPDFLPETENVRTGDWMITPVPKDLRDRRVEITGPVERKMIINALNSGAKTFMADFEDSNTPNWENIIQGQINLMDAIRGTISHEAGGKKYQLNENPATLIVRARGWHMSEKHFLVNGKPMSGSLFDFGLYFFHNAQELIQKGTGVYLYLPKTESYKEARLWNKVFDFAENYLNVPQGTIRATVLI</sequence>
<proteinExistence type="inferred from homology"/>
<dbReference type="InterPro" id="IPR006252">
    <property type="entry name" value="Malate_synthA"/>
</dbReference>
<evidence type="ECO:0000256" key="1">
    <source>
        <dbReference type="ARBA" id="ARBA00006394"/>
    </source>
</evidence>
<accession>A0A2W5EA63</accession>
<dbReference type="InterPro" id="IPR001465">
    <property type="entry name" value="Malate_synthase_TIM"/>
</dbReference>
<dbReference type="GO" id="GO:0006097">
    <property type="term" value="P:glyoxylate cycle"/>
    <property type="evidence" value="ECO:0007669"/>
    <property type="project" value="InterPro"/>
</dbReference>
<dbReference type="AlphaFoldDB" id="A0A2W5EA63"/>
<feature type="domain" description="Malate synthase N-terminal" evidence="4">
    <location>
        <begin position="23"/>
        <end position="74"/>
    </location>
</feature>
<dbReference type="InterPro" id="IPR046363">
    <property type="entry name" value="MS_N_TIM-barrel_dom"/>
</dbReference>
<dbReference type="EMBL" id="QFOI01000773">
    <property type="protein sequence ID" value="PZP38387.1"/>
    <property type="molecule type" value="Genomic_DNA"/>
</dbReference>
<dbReference type="GO" id="GO:0005737">
    <property type="term" value="C:cytoplasm"/>
    <property type="evidence" value="ECO:0007669"/>
    <property type="project" value="TreeGrafter"/>
</dbReference>
<dbReference type="Pfam" id="PF01274">
    <property type="entry name" value="MS_TIM-barrel"/>
    <property type="match status" value="1"/>
</dbReference>
<dbReference type="GO" id="GO:0004474">
    <property type="term" value="F:malate synthase activity"/>
    <property type="evidence" value="ECO:0007669"/>
    <property type="project" value="UniProtKB-EC"/>
</dbReference>
<dbReference type="EC" id="2.3.3.9" evidence="2"/>
<feature type="non-terminal residue" evidence="5">
    <location>
        <position position="251"/>
    </location>
</feature>
<feature type="domain" description="Malate synthase TIM barrel" evidence="3">
    <location>
        <begin position="164"/>
        <end position="251"/>
    </location>
</feature>
<dbReference type="PANTHER" id="PTHR42902:SF1">
    <property type="entry name" value="MALATE SYNTHASE 1-RELATED"/>
    <property type="match status" value="1"/>
</dbReference>
<evidence type="ECO:0000256" key="2">
    <source>
        <dbReference type="ARBA" id="ARBA00012636"/>
    </source>
</evidence>
<reference evidence="5 6" key="1">
    <citation type="submission" date="2017-11" db="EMBL/GenBank/DDBJ databases">
        <title>Infants hospitalized years apart are colonized by the same room-sourced microbial strains.</title>
        <authorList>
            <person name="Brooks B."/>
            <person name="Olm M.R."/>
            <person name="Firek B.A."/>
            <person name="Baker R."/>
            <person name="Thomas B.C."/>
            <person name="Morowitz M.J."/>
            <person name="Banfield J.F."/>
        </authorList>
    </citation>
    <scope>NUCLEOTIDE SEQUENCE [LARGE SCALE GENOMIC DNA]</scope>
    <source>
        <strain evidence="5">S2_009_000_R2_76</strain>
    </source>
</reference>
<organism evidence="5 6">
    <name type="scientific">Pseudopedobacter saltans</name>
    <dbReference type="NCBI Taxonomy" id="151895"/>
    <lineage>
        <taxon>Bacteria</taxon>
        <taxon>Pseudomonadati</taxon>
        <taxon>Bacteroidota</taxon>
        <taxon>Sphingobacteriia</taxon>
        <taxon>Sphingobacteriales</taxon>
        <taxon>Sphingobacteriaceae</taxon>
        <taxon>Pseudopedobacter</taxon>
    </lineage>
</organism>
<comment type="similarity">
    <text evidence="1">Belongs to the malate synthase family.</text>
</comment>
<dbReference type="PANTHER" id="PTHR42902">
    <property type="entry name" value="MALATE SYNTHASE"/>
    <property type="match status" value="1"/>
</dbReference>
<name>A0A2W5EA63_9SPHI</name>
<dbReference type="Gene3D" id="3.20.20.360">
    <property type="entry name" value="Malate synthase, domain 3"/>
    <property type="match status" value="1"/>
</dbReference>
<evidence type="ECO:0000313" key="6">
    <source>
        <dbReference type="Proteomes" id="UP000249645"/>
    </source>
</evidence>
<dbReference type="Proteomes" id="UP000249645">
    <property type="component" value="Unassembled WGS sequence"/>
</dbReference>
<dbReference type="InterPro" id="IPR048356">
    <property type="entry name" value="MS_N"/>
</dbReference>
<dbReference type="InterPro" id="IPR011076">
    <property type="entry name" value="Malate_synth_sf"/>
</dbReference>
<evidence type="ECO:0000259" key="3">
    <source>
        <dbReference type="Pfam" id="PF01274"/>
    </source>
</evidence>
<protein>
    <recommendedName>
        <fullName evidence="2">malate synthase</fullName>
        <ecNumber evidence="2">2.3.3.9</ecNumber>
    </recommendedName>
</protein>